<dbReference type="EMBL" id="JAACJN010000034">
    <property type="protein sequence ID" value="KAF5387286.1"/>
    <property type="molecule type" value="Genomic_DNA"/>
</dbReference>
<feature type="compositionally biased region" description="Polar residues" evidence="1">
    <location>
        <begin position="135"/>
        <end position="151"/>
    </location>
</feature>
<evidence type="ECO:0000256" key="1">
    <source>
        <dbReference type="SAM" id="MobiDB-lite"/>
    </source>
</evidence>
<organism evidence="2 3">
    <name type="scientific">Collybiopsis confluens</name>
    <dbReference type="NCBI Taxonomy" id="2823264"/>
    <lineage>
        <taxon>Eukaryota</taxon>
        <taxon>Fungi</taxon>
        <taxon>Dikarya</taxon>
        <taxon>Basidiomycota</taxon>
        <taxon>Agaricomycotina</taxon>
        <taxon>Agaricomycetes</taxon>
        <taxon>Agaricomycetidae</taxon>
        <taxon>Agaricales</taxon>
        <taxon>Marasmiineae</taxon>
        <taxon>Omphalotaceae</taxon>
        <taxon>Collybiopsis</taxon>
    </lineage>
</organism>
<gene>
    <name evidence="2" type="ORF">D9757_006869</name>
</gene>
<dbReference type="OrthoDB" id="2963106at2759"/>
<feature type="region of interest" description="Disordered" evidence="1">
    <location>
        <begin position="119"/>
        <end position="200"/>
    </location>
</feature>
<protein>
    <submittedName>
        <fullName evidence="2">Uncharacterized protein</fullName>
    </submittedName>
</protein>
<sequence>MTSTSTVQIFSDVLSNFRSHMRSILRSSTNRVEMDSRRFSNSPTMPSSELNASLPQPVTVHIPELSLREQGVIAWMRAHPDAESFKVESCKISAIDSCEHSTNSHTSLVPYSRRRDDHYERIDFSDEPDNRESRTTSSRHNPISPGTFSAVSGSQRIISRRSGGHLSAQKQKQTHSSFRHGHRHSGFPRRPFSTSSANEGTTRVAGASVLQGASNFVINGSNVAPGAFCAIAGDQEIWVD</sequence>
<name>A0A8H5HPL0_9AGAR</name>
<keyword evidence="3" id="KW-1185">Reference proteome</keyword>
<feature type="compositionally biased region" description="Basic and acidic residues" evidence="1">
    <location>
        <begin position="119"/>
        <end position="134"/>
    </location>
</feature>
<feature type="compositionally biased region" description="Basic residues" evidence="1">
    <location>
        <begin position="177"/>
        <end position="187"/>
    </location>
</feature>
<reference evidence="2 3" key="1">
    <citation type="journal article" date="2020" name="ISME J.">
        <title>Uncovering the hidden diversity of litter-decomposition mechanisms in mushroom-forming fungi.</title>
        <authorList>
            <person name="Floudas D."/>
            <person name="Bentzer J."/>
            <person name="Ahren D."/>
            <person name="Johansson T."/>
            <person name="Persson P."/>
            <person name="Tunlid A."/>
        </authorList>
    </citation>
    <scope>NUCLEOTIDE SEQUENCE [LARGE SCALE GENOMIC DNA]</scope>
    <source>
        <strain evidence="2 3">CBS 406.79</strain>
    </source>
</reference>
<accession>A0A8H5HPL0</accession>
<dbReference type="Proteomes" id="UP000518752">
    <property type="component" value="Unassembled WGS sequence"/>
</dbReference>
<comment type="caution">
    <text evidence="2">The sequence shown here is derived from an EMBL/GenBank/DDBJ whole genome shotgun (WGS) entry which is preliminary data.</text>
</comment>
<evidence type="ECO:0000313" key="3">
    <source>
        <dbReference type="Proteomes" id="UP000518752"/>
    </source>
</evidence>
<evidence type="ECO:0000313" key="2">
    <source>
        <dbReference type="EMBL" id="KAF5387286.1"/>
    </source>
</evidence>
<dbReference type="AlphaFoldDB" id="A0A8H5HPL0"/>
<proteinExistence type="predicted"/>